<dbReference type="EMBL" id="CP034928">
    <property type="protein sequence ID" value="QAA76332.1"/>
    <property type="molecule type" value="Genomic_DNA"/>
</dbReference>
<organism evidence="1 2">
    <name type="scientific">Bipolaricaulis sibiricus</name>
    <dbReference type="NCBI Taxonomy" id="2501609"/>
    <lineage>
        <taxon>Bacteria</taxon>
        <taxon>Candidatus Bipolaricaulota</taxon>
        <taxon>Candidatus Bipolaricaulia</taxon>
        <taxon>Candidatus Bipolaricaulales</taxon>
        <taxon>Candidatus Bipolaricaulaceae</taxon>
        <taxon>Candidatus Bipolaricaulis</taxon>
    </lineage>
</organism>
<dbReference type="SUPFAM" id="SSF143422">
    <property type="entry name" value="Transposase IS200-like"/>
    <property type="match status" value="1"/>
</dbReference>
<dbReference type="Proteomes" id="UP000287233">
    <property type="component" value="Chromosome"/>
</dbReference>
<dbReference type="KEGG" id="bih:BIP78_0566"/>
<dbReference type="PANTHER" id="PTHR34322">
    <property type="entry name" value="TRANSPOSASE, Y1_TNP DOMAIN-CONTAINING"/>
    <property type="match status" value="1"/>
</dbReference>
<dbReference type="GO" id="GO:0003677">
    <property type="term" value="F:DNA binding"/>
    <property type="evidence" value="ECO:0007669"/>
    <property type="project" value="InterPro"/>
</dbReference>
<dbReference type="Gene3D" id="3.30.70.1290">
    <property type="entry name" value="Transposase IS200-like"/>
    <property type="match status" value="1"/>
</dbReference>
<evidence type="ECO:0008006" key="3">
    <source>
        <dbReference type="Google" id="ProtNLM"/>
    </source>
</evidence>
<evidence type="ECO:0000313" key="1">
    <source>
        <dbReference type="EMBL" id="QAA76332.1"/>
    </source>
</evidence>
<accession>A0A410FTL6</accession>
<dbReference type="AlphaFoldDB" id="A0A410FTL6"/>
<dbReference type="GO" id="GO:0006313">
    <property type="term" value="P:DNA transposition"/>
    <property type="evidence" value="ECO:0007669"/>
    <property type="project" value="InterPro"/>
</dbReference>
<evidence type="ECO:0000313" key="2">
    <source>
        <dbReference type="Proteomes" id="UP000287233"/>
    </source>
</evidence>
<protein>
    <recommendedName>
        <fullName evidence="3">Transposase IS200-like domain-containing protein</fullName>
    </recommendedName>
</protein>
<dbReference type="PANTHER" id="PTHR34322:SF2">
    <property type="entry name" value="TRANSPOSASE IS200-LIKE DOMAIN-CONTAINING PROTEIN"/>
    <property type="match status" value="1"/>
</dbReference>
<dbReference type="GO" id="GO:0004803">
    <property type="term" value="F:transposase activity"/>
    <property type="evidence" value="ECO:0007669"/>
    <property type="project" value="InterPro"/>
</dbReference>
<gene>
    <name evidence="1" type="ORF">BIP78_0566</name>
</gene>
<name>A0A410FTL6_BIPS1</name>
<sequence>MQYLNGVYTERFNRCHGRVGHLFQGRFTAILVKKESHLLEVARYVVLNPVRAGMVRDPGDWRWSSYRATAGLAPVPPFLTVDWIRARFGDDPATAGRAYRRFVDAGRGAKVWNDLRGGWLLGSPRFADAVRPLLEAKPVDREHPRLQRAAVRPSLEDLFAAVRDKGTRDERIYEAVRLHGYTLREVAERVGLAYPTVSIIAKRVAERKRAASGPEN</sequence>
<dbReference type="InterPro" id="IPR036515">
    <property type="entry name" value="Transposase_17_sf"/>
</dbReference>
<proteinExistence type="predicted"/>
<reference evidence="2" key="1">
    <citation type="submission" date="2018-12" db="EMBL/GenBank/DDBJ databases">
        <title>Complete genome sequence of an uncultured bacterium of the candidate phylum Bipolaricaulota.</title>
        <authorList>
            <person name="Kadnikov V.V."/>
            <person name="Mardanov A.V."/>
            <person name="Beletsky A.V."/>
            <person name="Frank Y.A."/>
            <person name="Karnachuk O.V."/>
            <person name="Ravin N.V."/>
        </authorList>
    </citation>
    <scope>NUCLEOTIDE SEQUENCE [LARGE SCALE GENOMIC DNA]</scope>
</reference>